<gene>
    <name evidence="2" type="ORF">FHX61_004661</name>
</gene>
<dbReference type="InterPro" id="IPR025332">
    <property type="entry name" value="DUF4238"/>
</dbReference>
<feature type="compositionally biased region" description="Basic and acidic residues" evidence="1">
    <location>
        <begin position="1"/>
        <end position="10"/>
    </location>
</feature>
<dbReference type="Pfam" id="PF14022">
    <property type="entry name" value="DUF4238"/>
    <property type="match status" value="1"/>
</dbReference>
<evidence type="ECO:0000256" key="1">
    <source>
        <dbReference type="SAM" id="MobiDB-lite"/>
    </source>
</evidence>
<dbReference type="EMBL" id="JACHWF010000006">
    <property type="protein sequence ID" value="MBB3009985.1"/>
    <property type="molecule type" value="Genomic_DNA"/>
</dbReference>
<evidence type="ECO:0000313" key="2">
    <source>
        <dbReference type="EMBL" id="MBB3009985.1"/>
    </source>
</evidence>
<dbReference type="AlphaFoldDB" id="A0A7W4VFK9"/>
<feature type="region of interest" description="Disordered" evidence="1">
    <location>
        <begin position="1"/>
        <end position="25"/>
    </location>
</feature>
<accession>A0A7W4VFK9</accession>
<organism evidence="2 3">
    <name type="scientific">Cupriavidus alkaliphilus</name>
    <dbReference type="NCBI Taxonomy" id="942866"/>
    <lineage>
        <taxon>Bacteria</taxon>
        <taxon>Pseudomonadati</taxon>
        <taxon>Pseudomonadota</taxon>
        <taxon>Betaproteobacteria</taxon>
        <taxon>Burkholderiales</taxon>
        <taxon>Burkholderiaceae</taxon>
        <taxon>Cupriavidus</taxon>
    </lineage>
</organism>
<name>A0A7W4VFK9_9BURK</name>
<evidence type="ECO:0008006" key="4">
    <source>
        <dbReference type="Google" id="ProtNLM"/>
    </source>
</evidence>
<keyword evidence="3" id="KW-1185">Reference proteome</keyword>
<sequence length="348" mass="39287">MRQDQDERRQGGGAAGDPPSGAAARNHHYVPQCYLRGFARSRSKNAQLFVVDLARGKSFPTTPRNVGAQRDFNRIELPGQDPNCVESAFAEFECDLAPALVRIEEHRDFASEYDKAVVLELIALLATRNPGFREARRQAFAQMARIINSMLVSTPERYESQMRQARNAGYIKDDPVPYEQMRSFLQEERYTVEVPSTSHVATEMKLLDHMRKLIGGRGWTLLRAPAQGPGFVTCDHPVVLTWDDPDKVRHPPGFAHVNTSIVFPISRHYAFFGKFDRPDGRPIDIEEKGVATLNTNVILHAQQQVYAESERFLFLDGTSAIRRGQDLLTVLPRDRQSTAQARGEGKRK</sequence>
<evidence type="ECO:0000313" key="3">
    <source>
        <dbReference type="Proteomes" id="UP000578036"/>
    </source>
</evidence>
<comment type="caution">
    <text evidence="2">The sequence shown here is derived from an EMBL/GenBank/DDBJ whole genome shotgun (WGS) entry which is preliminary data.</text>
</comment>
<dbReference type="Proteomes" id="UP000578036">
    <property type="component" value="Unassembled WGS sequence"/>
</dbReference>
<proteinExistence type="predicted"/>
<dbReference type="RefSeq" id="WP_183300325.1">
    <property type="nucleotide sequence ID" value="NZ_JACHWF010000006.1"/>
</dbReference>
<reference evidence="2 3" key="1">
    <citation type="submission" date="2020-08" db="EMBL/GenBank/DDBJ databases">
        <title>Genomic Encyclopedia of Type Strains, Phase IV (KMG-V): Genome sequencing to study the core and pangenomes of soil and plant-associated prokaryotes.</title>
        <authorList>
            <person name="Whitman W."/>
        </authorList>
    </citation>
    <scope>NUCLEOTIDE SEQUENCE [LARGE SCALE GENOMIC DNA]</scope>
    <source>
        <strain evidence="2 3">SLV-2362</strain>
    </source>
</reference>
<protein>
    <recommendedName>
        <fullName evidence="4">DUF4238 domain-containing protein</fullName>
    </recommendedName>
</protein>